<dbReference type="SUPFAM" id="SSF75011">
    <property type="entry name" value="3-carboxy-cis,cis-mucoante lactonizing enzyme"/>
    <property type="match status" value="1"/>
</dbReference>
<dbReference type="RefSeq" id="WP_345254098.1">
    <property type="nucleotide sequence ID" value="NZ_BAABGY010000005.1"/>
</dbReference>
<dbReference type="SUPFAM" id="SSF63829">
    <property type="entry name" value="Calcium-dependent phosphotriesterase"/>
    <property type="match status" value="1"/>
</dbReference>
<organism evidence="2 3">
    <name type="scientific">Flaviaesturariibacter amylovorans</name>
    <dbReference type="NCBI Taxonomy" id="1084520"/>
    <lineage>
        <taxon>Bacteria</taxon>
        <taxon>Pseudomonadati</taxon>
        <taxon>Bacteroidota</taxon>
        <taxon>Chitinophagia</taxon>
        <taxon>Chitinophagales</taxon>
        <taxon>Chitinophagaceae</taxon>
        <taxon>Flaviaestuariibacter</taxon>
    </lineage>
</organism>
<sequence>MKLTRTASFLALLLPLFFLGSCVKDTCRKTITMKMPVFRSLTEVRNGMRSGVAQPVRHPGKIYTRGGYLFLNEVDKGIHVIDNSNPANPQKLAFIPIPGNVDLAVKGQYLYADSYADLVVFDLGNLADIRPVRFVDNVFPFRSNYYFGNTTNPDSMMVVVDYTLRDTVVDCDSYGGPEFFDRGGAMPMSGPGGVLNTAGGGGGGTGGSMARFAITGDHLYTVSTYSLSTFSISNPAQPQRLGERQLGGWNIETIFPFRDKLFIGSANGMMIYDISVPTNPSFISSFAHVTACDPVIADDRNAFVTLRTGTACRGVNDQLDVLDITNLSQPTPVRTYALTNPHGLAKDGDLLFICDGRDGLRVYNAAQPSALVPLQHITGIDTYDAIALGGTLLVVAKDGLYQYSYNSGGNLVRLSRIAIEN</sequence>
<comment type="caution">
    <text evidence="2">The sequence shown here is derived from an EMBL/GenBank/DDBJ whole genome shotgun (WGS) entry which is preliminary data.</text>
</comment>
<feature type="signal peptide" evidence="1">
    <location>
        <begin position="1"/>
        <end position="20"/>
    </location>
</feature>
<dbReference type="EMBL" id="BAABGY010000005">
    <property type="protein sequence ID" value="GAA4324149.1"/>
    <property type="molecule type" value="Genomic_DNA"/>
</dbReference>
<evidence type="ECO:0008006" key="4">
    <source>
        <dbReference type="Google" id="ProtNLM"/>
    </source>
</evidence>
<accession>A0ABP8GGZ3</accession>
<reference evidence="3" key="1">
    <citation type="journal article" date="2019" name="Int. J. Syst. Evol. Microbiol.">
        <title>The Global Catalogue of Microorganisms (GCM) 10K type strain sequencing project: providing services to taxonomists for standard genome sequencing and annotation.</title>
        <authorList>
            <consortium name="The Broad Institute Genomics Platform"/>
            <consortium name="The Broad Institute Genome Sequencing Center for Infectious Disease"/>
            <person name="Wu L."/>
            <person name="Ma J."/>
        </authorList>
    </citation>
    <scope>NUCLEOTIDE SEQUENCE [LARGE SCALE GENOMIC DNA]</scope>
    <source>
        <strain evidence="3">JCM 17919</strain>
    </source>
</reference>
<feature type="chain" id="PRO_5045392773" description="LVIVD repeat-containing protein" evidence="1">
    <location>
        <begin position="21"/>
        <end position="421"/>
    </location>
</feature>
<keyword evidence="1" id="KW-0732">Signal</keyword>
<name>A0ABP8GGZ3_9BACT</name>
<gene>
    <name evidence="2" type="ORF">GCM10023184_11370</name>
</gene>
<dbReference type="Pfam" id="PF08309">
    <property type="entry name" value="LVIVD"/>
    <property type="match status" value="4"/>
</dbReference>
<evidence type="ECO:0000313" key="3">
    <source>
        <dbReference type="Proteomes" id="UP001501725"/>
    </source>
</evidence>
<dbReference type="Proteomes" id="UP001501725">
    <property type="component" value="Unassembled WGS sequence"/>
</dbReference>
<evidence type="ECO:0000313" key="2">
    <source>
        <dbReference type="EMBL" id="GAA4324149.1"/>
    </source>
</evidence>
<protein>
    <recommendedName>
        <fullName evidence="4">LVIVD repeat-containing protein</fullName>
    </recommendedName>
</protein>
<proteinExistence type="predicted"/>
<dbReference type="InterPro" id="IPR013211">
    <property type="entry name" value="LVIVD"/>
</dbReference>
<evidence type="ECO:0000256" key="1">
    <source>
        <dbReference type="SAM" id="SignalP"/>
    </source>
</evidence>
<dbReference type="PROSITE" id="PS51257">
    <property type="entry name" value="PROKAR_LIPOPROTEIN"/>
    <property type="match status" value="1"/>
</dbReference>
<keyword evidence="3" id="KW-1185">Reference proteome</keyword>